<proteinExistence type="predicted"/>
<dbReference type="Proteomes" id="UP000252707">
    <property type="component" value="Unassembled WGS sequence"/>
</dbReference>
<name>A0A369BY22_9GAMM</name>
<reference evidence="1 2" key="1">
    <citation type="submission" date="2018-07" db="EMBL/GenBank/DDBJ databases">
        <title>Genomic Encyclopedia of Type Strains, Phase IV (KMG-IV): sequencing the most valuable type-strain genomes for metagenomic binning, comparative biology and taxonomic classification.</title>
        <authorList>
            <person name="Goeker M."/>
        </authorList>
    </citation>
    <scope>NUCLEOTIDE SEQUENCE [LARGE SCALE GENOMIC DNA]</scope>
    <source>
        <strain evidence="1 2">DSM 26407</strain>
    </source>
</reference>
<sequence>MKTFIIRRRNAWKTPQELENTAGLATRVGNEEMPDEVRWIRTYVLEEADGTLGALCIYQAVNEEALREHARRAEMPADEITPVASTVVIREDSGREIRAA</sequence>
<keyword evidence="2" id="KW-1185">Reference proteome</keyword>
<dbReference type="Pfam" id="PF14026">
    <property type="entry name" value="SCO4226-like"/>
    <property type="match status" value="1"/>
</dbReference>
<comment type="caution">
    <text evidence="1">The sequence shown here is derived from an EMBL/GenBank/DDBJ whole genome shotgun (WGS) entry which is preliminary data.</text>
</comment>
<evidence type="ECO:0000313" key="2">
    <source>
        <dbReference type="Proteomes" id="UP000252707"/>
    </source>
</evidence>
<dbReference type="RefSeq" id="WP_114280610.1">
    <property type="nucleotide sequence ID" value="NZ_QPJY01000009.1"/>
</dbReference>
<accession>A0A369BY22</accession>
<organism evidence="1 2">
    <name type="scientific">Thioalbus denitrificans</name>
    <dbReference type="NCBI Taxonomy" id="547122"/>
    <lineage>
        <taxon>Bacteria</taxon>
        <taxon>Pseudomonadati</taxon>
        <taxon>Pseudomonadota</taxon>
        <taxon>Gammaproteobacteria</taxon>
        <taxon>Chromatiales</taxon>
        <taxon>Ectothiorhodospiraceae</taxon>
        <taxon>Thioalbus</taxon>
    </lineage>
</organism>
<dbReference type="InterPro" id="IPR025336">
    <property type="entry name" value="SCO4226-like"/>
</dbReference>
<gene>
    <name evidence="1" type="ORF">DFQ59_10958</name>
</gene>
<dbReference type="EMBL" id="QPJY01000009">
    <property type="protein sequence ID" value="RCX26529.1"/>
    <property type="molecule type" value="Genomic_DNA"/>
</dbReference>
<evidence type="ECO:0000313" key="1">
    <source>
        <dbReference type="EMBL" id="RCX26529.1"/>
    </source>
</evidence>
<dbReference type="AlphaFoldDB" id="A0A369BY22"/>
<protein>
    <submittedName>
        <fullName evidence="1">Uncharacterized protein DUF4242</fullName>
    </submittedName>
</protein>
<dbReference type="OrthoDB" id="9800027at2"/>